<proteinExistence type="predicted"/>
<dbReference type="PaxDb" id="7165-AGAP000944-PA"/>
<sequence>MKTKKSVIHLSTVHSLKARGKVSRQQHIAHIFKPLNCFSPCWAARVVDRPTGRWRPRACDGAALLFPGEVRTTTNRRVASTVILPKRLR</sequence>
<accession>A0A1S4GB18</accession>
<reference evidence="1" key="3">
    <citation type="submission" date="2020-05" db="UniProtKB">
        <authorList>
            <consortium name="EnsemblMetazoa"/>
        </authorList>
    </citation>
    <scope>IDENTIFICATION</scope>
    <source>
        <strain evidence="1">PEST</strain>
    </source>
</reference>
<dbReference type="VEuPathDB" id="VectorBase:AGAP000944"/>
<reference evidence="1 2" key="1">
    <citation type="journal article" date="2002" name="Science">
        <title>The genome sequence of the malaria mosquito Anopheles gambiae.</title>
        <authorList>
            <person name="Holt R.A."/>
            <person name="Subramanian G.M."/>
            <person name="Halpern A."/>
            <person name="Sutton G.G."/>
            <person name="Charlab R."/>
            <person name="Nusskern D.R."/>
            <person name="Wincker P."/>
            <person name="Clark A.G."/>
            <person name="Ribeiro J.M."/>
            <person name="Wides R."/>
            <person name="Salzberg S.L."/>
            <person name="Loftus B."/>
            <person name="Yandell M."/>
            <person name="Majoros W.H."/>
            <person name="Rusch D.B."/>
            <person name="Lai Z."/>
            <person name="Kraft C.L."/>
            <person name="Abril J.F."/>
            <person name="Anthouard V."/>
            <person name="Arensburger P."/>
            <person name="Atkinson P.W."/>
            <person name="Baden H."/>
            <person name="de Berardinis V."/>
            <person name="Baldwin D."/>
            <person name="Benes V."/>
            <person name="Biedler J."/>
            <person name="Blass C."/>
            <person name="Bolanos R."/>
            <person name="Boscus D."/>
            <person name="Barnstead M."/>
            <person name="Cai S."/>
            <person name="Center A."/>
            <person name="Chaturverdi K."/>
            <person name="Christophides G.K."/>
            <person name="Chrystal M.A."/>
            <person name="Clamp M."/>
            <person name="Cravchik A."/>
            <person name="Curwen V."/>
            <person name="Dana A."/>
            <person name="Delcher A."/>
            <person name="Dew I."/>
            <person name="Evans C.A."/>
            <person name="Flanigan M."/>
            <person name="Grundschober-Freimoser A."/>
            <person name="Friedli L."/>
            <person name="Gu Z."/>
            <person name="Guan P."/>
            <person name="Guigo R."/>
            <person name="Hillenmeyer M.E."/>
            <person name="Hladun S.L."/>
            <person name="Hogan J.R."/>
            <person name="Hong Y.S."/>
            <person name="Hoover J."/>
            <person name="Jaillon O."/>
            <person name="Ke Z."/>
            <person name="Kodira C."/>
            <person name="Kokoza E."/>
            <person name="Koutsos A."/>
            <person name="Letunic I."/>
            <person name="Levitsky A."/>
            <person name="Liang Y."/>
            <person name="Lin J.J."/>
            <person name="Lobo N.F."/>
            <person name="Lopez J.R."/>
            <person name="Malek J.A."/>
            <person name="McIntosh T.C."/>
            <person name="Meister S."/>
            <person name="Miller J."/>
            <person name="Mobarry C."/>
            <person name="Mongin E."/>
            <person name="Murphy S.D."/>
            <person name="O'Brochta D.A."/>
            <person name="Pfannkoch C."/>
            <person name="Qi R."/>
            <person name="Regier M.A."/>
            <person name="Remington K."/>
            <person name="Shao H."/>
            <person name="Sharakhova M.V."/>
            <person name="Sitter C.D."/>
            <person name="Shetty J."/>
            <person name="Smith T.J."/>
            <person name="Strong R."/>
            <person name="Sun J."/>
            <person name="Thomasova D."/>
            <person name="Ton L.Q."/>
            <person name="Topalis P."/>
            <person name="Tu Z."/>
            <person name="Unger M.F."/>
            <person name="Walenz B."/>
            <person name="Wang A."/>
            <person name="Wang J."/>
            <person name="Wang M."/>
            <person name="Wang X."/>
            <person name="Woodford K.J."/>
            <person name="Wortman J.R."/>
            <person name="Wu M."/>
            <person name="Yao A."/>
            <person name="Zdobnov E.M."/>
            <person name="Zhang H."/>
            <person name="Zhao Q."/>
            <person name="Zhao S."/>
            <person name="Zhu S.C."/>
            <person name="Zhimulev I."/>
            <person name="Coluzzi M."/>
            <person name="della Torre A."/>
            <person name="Roth C.W."/>
            <person name="Louis C."/>
            <person name="Kalush F."/>
            <person name="Mural R.J."/>
            <person name="Myers E.W."/>
            <person name="Adams M.D."/>
            <person name="Smith H.O."/>
            <person name="Broder S."/>
            <person name="Gardner M.J."/>
            <person name="Fraser C.M."/>
            <person name="Birney E."/>
            <person name="Bork P."/>
            <person name="Brey P.T."/>
            <person name="Venter J.C."/>
            <person name="Weissenbach J."/>
            <person name="Kafatos F.C."/>
            <person name="Collins F.H."/>
            <person name="Hoffman S.L."/>
        </authorList>
    </citation>
    <scope>NUCLEOTIDE SEQUENCE [LARGE SCALE GENOMIC DNA]</scope>
    <source>
        <strain evidence="1 2">PEST</strain>
    </source>
</reference>
<name>A0A1S4GB18_ANOGA</name>
<dbReference type="EnsemblMetazoa" id="AGAP000944-RA">
    <property type="protein sequence ID" value="AGAP000944-PA"/>
    <property type="gene ID" value="AGAP000944"/>
</dbReference>
<dbReference type="Proteomes" id="UP000007062">
    <property type="component" value="Chromosome X"/>
</dbReference>
<keyword evidence="2" id="KW-1185">Reference proteome</keyword>
<organism evidence="1 2">
    <name type="scientific">Anopheles gambiae</name>
    <name type="common">African malaria mosquito</name>
    <dbReference type="NCBI Taxonomy" id="7165"/>
    <lineage>
        <taxon>Eukaryota</taxon>
        <taxon>Metazoa</taxon>
        <taxon>Ecdysozoa</taxon>
        <taxon>Arthropoda</taxon>
        <taxon>Hexapoda</taxon>
        <taxon>Insecta</taxon>
        <taxon>Pterygota</taxon>
        <taxon>Neoptera</taxon>
        <taxon>Endopterygota</taxon>
        <taxon>Diptera</taxon>
        <taxon>Nematocera</taxon>
        <taxon>Culicoidea</taxon>
        <taxon>Culicidae</taxon>
        <taxon>Anophelinae</taxon>
        <taxon>Anopheles</taxon>
    </lineage>
</organism>
<dbReference type="EMBL" id="AAAB01008811">
    <property type="status" value="NOT_ANNOTATED_CDS"/>
    <property type="molecule type" value="Genomic_DNA"/>
</dbReference>
<dbReference type="HOGENOM" id="CLU_2456621_0_0_1"/>
<reference evidence="1 2" key="2">
    <citation type="journal article" date="2004" name="Trends Parasitol.">
        <title>The Anopheles gambiae genome: an update.</title>
        <authorList>
            <person name="Mongin E."/>
            <person name="Louis C."/>
            <person name="Holt R.A."/>
            <person name="Birney E."/>
            <person name="Collins F.H."/>
        </authorList>
    </citation>
    <scope>NUCLEOTIDE SEQUENCE [LARGE SCALE GENOMIC DNA]</scope>
    <source>
        <strain evidence="1 2">PEST</strain>
    </source>
</reference>
<protein>
    <submittedName>
        <fullName evidence="1">Uncharacterized protein</fullName>
    </submittedName>
</protein>
<evidence type="ECO:0000313" key="1">
    <source>
        <dbReference type="EnsemblMetazoa" id="AGAP000944-PA"/>
    </source>
</evidence>
<evidence type="ECO:0000313" key="2">
    <source>
        <dbReference type="Proteomes" id="UP000007062"/>
    </source>
</evidence>